<sequence>MLPVYRAGKITALNFTKKFIKEKEPSFTVINVFPGFVFGRDDRALEVKDLYARTNRILLVTITRQSAPNPMPSGATYMDDAAKVYLEALKEGVTGNFGVTKAHDFNNA</sequence>
<protein>
    <submittedName>
        <fullName evidence="1">Uncharacterized protein</fullName>
    </submittedName>
</protein>
<dbReference type="Gene3D" id="3.40.50.720">
    <property type="entry name" value="NAD(P)-binding Rossmann-like Domain"/>
    <property type="match status" value="1"/>
</dbReference>
<keyword evidence="2" id="KW-1185">Reference proteome</keyword>
<reference evidence="1" key="2">
    <citation type="journal article" date="2023" name="IMA Fungus">
        <title>Comparative genomic study of the Penicillium genus elucidates a diverse pangenome and 15 lateral gene transfer events.</title>
        <authorList>
            <person name="Petersen C."/>
            <person name="Sorensen T."/>
            <person name="Nielsen M.R."/>
            <person name="Sondergaard T.E."/>
            <person name="Sorensen J.L."/>
            <person name="Fitzpatrick D.A."/>
            <person name="Frisvad J.C."/>
            <person name="Nielsen K.L."/>
        </authorList>
    </citation>
    <scope>NUCLEOTIDE SEQUENCE</scope>
    <source>
        <strain evidence="1">IBT 20477</strain>
    </source>
</reference>
<organism evidence="1 2">
    <name type="scientific">Penicillium cf. viridicatum</name>
    <dbReference type="NCBI Taxonomy" id="2972119"/>
    <lineage>
        <taxon>Eukaryota</taxon>
        <taxon>Fungi</taxon>
        <taxon>Dikarya</taxon>
        <taxon>Ascomycota</taxon>
        <taxon>Pezizomycotina</taxon>
        <taxon>Eurotiomycetes</taxon>
        <taxon>Eurotiomycetidae</taxon>
        <taxon>Eurotiales</taxon>
        <taxon>Aspergillaceae</taxon>
        <taxon>Penicillium</taxon>
    </lineage>
</organism>
<accession>A0A9W9MIW2</accession>
<dbReference type="Proteomes" id="UP001150942">
    <property type="component" value="Unassembled WGS sequence"/>
</dbReference>
<dbReference type="EMBL" id="JAPQKQ010000003">
    <property type="protein sequence ID" value="KAJ5202186.1"/>
    <property type="molecule type" value="Genomic_DNA"/>
</dbReference>
<evidence type="ECO:0000313" key="2">
    <source>
        <dbReference type="Proteomes" id="UP001150942"/>
    </source>
</evidence>
<reference evidence="1" key="1">
    <citation type="submission" date="2022-11" db="EMBL/GenBank/DDBJ databases">
        <authorList>
            <person name="Petersen C."/>
        </authorList>
    </citation>
    <scope>NUCLEOTIDE SEQUENCE</scope>
    <source>
        <strain evidence="1">IBT 20477</strain>
    </source>
</reference>
<evidence type="ECO:0000313" key="1">
    <source>
        <dbReference type="EMBL" id="KAJ5202186.1"/>
    </source>
</evidence>
<name>A0A9W9MIW2_9EURO</name>
<comment type="caution">
    <text evidence="1">The sequence shown here is derived from an EMBL/GenBank/DDBJ whole genome shotgun (WGS) entry which is preliminary data.</text>
</comment>
<dbReference type="AlphaFoldDB" id="A0A9W9MIW2"/>
<dbReference type="OrthoDB" id="2735536at2759"/>
<proteinExistence type="predicted"/>
<gene>
    <name evidence="1" type="ORF">N7449_004265</name>
</gene>